<sequence>MKMEQDDNMYFSAEFQLDNPGIFYQFKLRKNESEQFFALVTKESRALKSLKSGDLVPMIFHYQDKTIPAVRKPTRIKYILDGTPIGFKDHFMIGLDIEKVGE</sequence>
<dbReference type="EMBL" id="CM001488">
    <property type="protein sequence ID" value="EIM63874.1"/>
    <property type="molecule type" value="Genomic_DNA"/>
</dbReference>
<evidence type="ECO:0000313" key="1">
    <source>
        <dbReference type="EMBL" id="EIM63874.1"/>
    </source>
</evidence>
<accession>I5B311</accession>
<evidence type="ECO:0000313" key="2">
    <source>
        <dbReference type="Proteomes" id="UP000005778"/>
    </source>
</evidence>
<dbReference type="HOGENOM" id="CLU_2272864_0_0_7"/>
<reference evidence="1 2" key="1">
    <citation type="submission" date="2011-09" db="EMBL/GenBank/DDBJ databases">
        <authorList>
            <consortium name="US DOE Joint Genome Institute (JGI-PGF)"/>
            <person name="Lucas S."/>
            <person name="Han J."/>
            <person name="Lapidus A."/>
            <person name="Cheng J.-F."/>
            <person name="Goodwin L."/>
            <person name="Pitluck S."/>
            <person name="Peters L."/>
            <person name="Land M.L."/>
            <person name="Hauser L."/>
            <person name="Orellana R."/>
            <person name="Lovley D."/>
            <person name="Woyke T.J."/>
        </authorList>
    </citation>
    <scope>NUCLEOTIDE SEQUENCE [LARGE SCALE GENOMIC DNA]</scope>
    <source>
        <strain evidence="1 2">2ac9</strain>
    </source>
</reference>
<keyword evidence="2" id="KW-1185">Reference proteome</keyword>
<dbReference type="Proteomes" id="UP000005778">
    <property type="component" value="Chromosome"/>
</dbReference>
<name>I5B311_9BACT</name>
<gene>
    <name evidence="1" type="ORF">DespoDRAFT_01969</name>
</gene>
<dbReference type="STRING" id="879212.DespoDRAFT_01969"/>
<dbReference type="AlphaFoldDB" id="I5B311"/>
<dbReference type="eggNOG" id="ENOG50345DB">
    <property type="taxonomic scope" value="Bacteria"/>
</dbReference>
<proteinExistence type="predicted"/>
<organism evidence="1 2">
    <name type="scientific">Desulfobacter postgatei 2ac9</name>
    <dbReference type="NCBI Taxonomy" id="879212"/>
    <lineage>
        <taxon>Bacteria</taxon>
        <taxon>Pseudomonadati</taxon>
        <taxon>Thermodesulfobacteriota</taxon>
        <taxon>Desulfobacteria</taxon>
        <taxon>Desulfobacterales</taxon>
        <taxon>Desulfobacteraceae</taxon>
        <taxon>Desulfobacter</taxon>
    </lineage>
</organism>
<protein>
    <submittedName>
        <fullName evidence="1">Uncharacterized protein</fullName>
    </submittedName>
</protein>
<reference evidence="1 2" key="2">
    <citation type="submission" date="2012-02" db="EMBL/GenBank/DDBJ databases">
        <title>Improved High-Quality Draft sequence of Desulfobacter postgatei 2ac9.</title>
        <authorList>
            <consortium name="US DOE Joint Genome Institute"/>
            <person name="Lucas S."/>
            <person name="Han J."/>
            <person name="Lapidus A."/>
            <person name="Cheng J.-F."/>
            <person name="Goodwin L."/>
            <person name="Pitluck S."/>
            <person name="Peters L."/>
            <person name="Ovchinnikova G."/>
            <person name="Held B."/>
            <person name="Detter J.C."/>
            <person name="Han C."/>
            <person name="Tapia R."/>
            <person name="Land M."/>
            <person name="Hauser L."/>
            <person name="Kyrpides N."/>
            <person name="Ivanova N."/>
            <person name="Pagani I."/>
            <person name="Orellana R."/>
            <person name="Lovley D."/>
            <person name="Woyke T."/>
        </authorList>
    </citation>
    <scope>NUCLEOTIDE SEQUENCE [LARGE SCALE GENOMIC DNA]</scope>
    <source>
        <strain evidence="1 2">2ac9</strain>
    </source>
</reference>